<name>F1Z6D2_9SPHN</name>
<dbReference type="PANTHER" id="PTHR30367:SF12">
    <property type="entry name" value="P-HYDROXYBENZOIC ACID EFFLUX PUMP SUBUNIT AAEA"/>
    <property type="match status" value="1"/>
</dbReference>
<dbReference type="Gene3D" id="2.40.30.170">
    <property type="match status" value="1"/>
</dbReference>
<dbReference type="STRING" id="983920.Y88_2354"/>
<dbReference type="HOGENOM" id="CLU_018816_15_2_5"/>
<dbReference type="InterPro" id="IPR058634">
    <property type="entry name" value="AaeA-lik-b-barrel"/>
</dbReference>
<dbReference type="PANTHER" id="PTHR30367">
    <property type="entry name" value="P-HYDROXYBENZOIC ACID EFFLUX PUMP SUBUNIT AAEA-RELATED"/>
    <property type="match status" value="1"/>
</dbReference>
<dbReference type="Gene3D" id="2.40.50.100">
    <property type="match status" value="1"/>
</dbReference>
<evidence type="ECO:0000313" key="4">
    <source>
        <dbReference type="Proteomes" id="UP000004728"/>
    </source>
</evidence>
<dbReference type="Proteomes" id="UP000004728">
    <property type="component" value="Unassembled WGS sequence"/>
</dbReference>
<dbReference type="GO" id="GO:0055085">
    <property type="term" value="P:transmembrane transport"/>
    <property type="evidence" value="ECO:0007669"/>
    <property type="project" value="InterPro"/>
</dbReference>
<keyword evidence="4" id="KW-1185">Reference proteome</keyword>
<evidence type="ECO:0000259" key="2">
    <source>
        <dbReference type="Pfam" id="PF25963"/>
    </source>
</evidence>
<evidence type="ECO:0000313" key="3">
    <source>
        <dbReference type="EMBL" id="EGD59914.1"/>
    </source>
</evidence>
<dbReference type="SUPFAM" id="SSF111369">
    <property type="entry name" value="HlyD-like secretion proteins"/>
    <property type="match status" value="2"/>
</dbReference>
<organism evidence="3 4">
    <name type="scientific">Novosphingobium nitrogenifigens DSM 19370</name>
    <dbReference type="NCBI Taxonomy" id="983920"/>
    <lineage>
        <taxon>Bacteria</taxon>
        <taxon>Pseudomonadati</taxon>
        <taxon>Pseudomonadota</taxon>
        <taxon>Alphaproteobacteria</taxon>
        <taxon>Sphingomonadales</taxon>
        <taxon>Sphingomonadaceae</taxon>
        <taxon>Novosphingobium</taxon>
    </lineage>
</organism>
<proteinExistence type="predicted"/>
<feature type="domain" description="p-hydroxybenzoic acid efflux pump subunit AaeA-like beta-barrel" evidence="2">
    <location>
        <begin position="225"/>
        <end position="321"/>
    </location>
</feature>
<protein>
    <submittedName>
        <fullName evidence="3">Secretion protein HlyD family protein</fullName>
    </submittedName>
</protein>
<dbReference type="FunCoup" id="F1Z6D2">
    <property type="interactions" value="77"/>
</dbReference>
<dbReference type="OrthoDB" id="9811754at2"/>
<dbReference type="Pfam" id="PF25917">
    <property type="entry name" value="BSH_RND"/>
    <property type="match status" value="1"/>
</dbReference>
<dbReference type="InParanoid" id="F1Z6D2"/>
<dbReference type="InterPro" id="IPR058625">
    <property type="entry name" value="MdtA-like_BSH"/>
</dbReference>
<dbReference type="EMBL" id="AEWJ01000024">
    <property type="protein sequence ID" value="EGD59914.1"/>
    <property type="molecule type" value="Genomic_DNA"/>
</dbReference>
<dbReference type="InterPro" id="IPR050393">
    <property type="entry name" value="MFP_Efflux_Pump"/>
</dbReference>
<comment type="caution">
    <text evidence="3">The sequence shown here is derived from an EMBL/GenBank/DDBJ whole genome shotgun (WGS) entry which is preliminary data.</text>
</comment>
<accession>F1Z6D2</accession>
<reference evidence="3 4" key="1">
    <citation type="journal article" date="2012" name="J. Bacteriol.">
        <title>Draft Genome Sequence of Novosphingobium nitrogenifigens Y88T.</title>
        <authorList>
            <person name="Strabala T.J."/>
            <person name="Macdonald L."/>
            <person name="Liu V."/>
            <person name="Smit A.M."/>
        </authorList>
    </citation>
    <scope>NUCLEOTIDE SEQUENCE [LARGE SCALE GENOMIC DNA]</scope>
    <source>
        <strain evidence="3 4">DSM 19370</strain>
    </source>
</reference>
<dbReference type="Pfam" id="PF25963">
    <property type="entry name" value="Beta-barrel_AAEA"/>
    <property type="match status" value="1"/>
</dbReference>
<sequence>MNARRLPLKDPVVAQSVRVALTSALAVAAVFAGWKIWIHYDADPWTRDGRIRAEVVQVAPDVPGLVTGVFVGNDSIVHRGQVLFEIDRPRYQIALAQSEAALDQAQAAEARAEVAVTKTQADLDQAHREAKRNHHLGDLVATETTEQGDTKVETATSALADAKAAVAVAKTQVEAALAARDLARLNLERTRVLAPMDGRLSDFMLRVGDYVTPGKAVMALVDISSLRVEGYFEETKLPNVRVGQEATIHLMGEERKLHGHVVSIAGAIEDHDRTVSPSLLPAINPNFSWVRLAQRVPVRISIDNPPADVALIPGRTATVTLDMKDDGKSDKGGKGNGK</sequence>
<dbReference type="eggNOG" id="COG1566">
    <property type="taxonomic scope" value="Bacteria"/>
</dbReference>
<evidence type="ECO:0000259" key="1">
    <source>
        <dbReference type="Pfam" id="PF25917"/>
    </source>
</evidence>
<feature type="domain" description="Multidrug resistance protein MdtA-like barrel-sandwich hybrid" evidence="1">
    <location>
        <begin position="54"/>
        <end position="221"/>
    </location>
</feature>
<dbReference type="RefSeq" id="WP_008069793.1">
    <property type="nucleotide sequence ID" value="NZ_AQWK01000003.1"/>
</dbReference>
<gene>
    <name evidence="3" type="ORF">Y88_2354</name>
</gene>
<dbReference type="AlphaFoldDB" id="F1Z6D2"/>